<dbReference type="HOGENOM" id="CLU_011226_9_1_1"/>
<dbReference type="SFLD" id="SFLDS00019">
    <property type="entry name" value="Glutathione_Transferase_(cytos"/>
    <property type="match status" value="1"/>
</dbReference>
<dbReference type="EMBL" id="AMGV01000010">
    <property type="protein sequence ID" value="KEF54484.1"/>
    <property type="molecule type" value="Genomic_DNA"/>
</dbReference>
<evidence type="ECO:0000259" key="3">
    <source>
        <dbReference type="PROSITE" id="PS50405"/>
    </source>
</evidence>
<proteinExistence type="predicted"/>
<keyword evidence="5" id="KW-1185">Reference proteome</keyword>
<gene>
    <name evidence="4" type="ORF">A1O9_09651</name>
</gene>
<evidence type="ECO:0008006" key="6">
    <source>
        <dbReference type="Google" id="ProtNLM"/>
    </source>
</evidence>
<evidence type="ECO:0000256" key="1">
    <source>
        <dbReference type="ARBA" id="ARBA00023002"/>
    </source>
</evidence>
<dbReference type="InterPro" id="IPR005442">
    <property type="entry name" value="GST_omega"/>
</dbReference>
<dbReference type="InterPro" id="IPR050983">
    <property type="entry name" value="GST_Omega/HSP26"/>
</dbReference>
<dbReference type="RefSeq" id="XP_013257074.1">
    <property type="nucleotide sequence ID" value="XM_013401620.1"/>
</dbReference>
<reference evidence="4 5" key="1">
    <citation type="submission" date="2013-03" db="EMBL/GenBank/DDBJ databases">
        <title>The Genome Sequence of Exophiala aquamarina CBS 119918.</title>
        <authorList>
            <consortium name="The Broad Institute Genomics Platform"/>
            <person name="Cuomo C."/>
            <person name="de Hoog S."/>
            <person name="Gorbushina A."/>
            <person name="Walker B."/>
            <person name="Young S.K."/>
            <person name="Zeng Q."/>
            <person name="Gargeya S."/>
            <person name="Fitzgerald M."/>
            <person name="Haas B."/>
            <person name="Abouelleil A."/>
            <person name="Allen A.W."/>
            <person name="Alvarado L."/>
            <person name="Arachchi H.M."/>
            <person name="Berlin A.M."/>
            <person name="Chapman S.B."/>
            <person name="Gainer-Dewar J."/>
            <person name="Goldberg J."/>
            <person name="Griggs A."/>
            <person name="Gujja S."/>
            <person name="Hansen M."/>
            <person name="Howarth C."/>
            <person name="Imamovic A."/>
            <person name="Ireland A."/>
            <person name="Larimer J."/>
            <person name="McCowan C."/>
            <person name="Murphy C."/>
            <person name="Pearson M."/>
            <person name="Poon T.W."/>
            <person name="Priest M."/>
            <person name="Roberts A."/>
            <person name="Saif S."/>
            <person name="Shea T."/>
            <person name="Sisk P."/>
            <person name="Sykes S."/>
            <person name="Wortman J."/>
            <person name="Nusbaum C."/>
            <person name="Birren B."/>
        </authorList>
    </citation>
    <scope>NUCLEOTIDE SEQUENCE [LARGE SCALE GENOMIC DNA]</scope>
    <source>
        <strain evidence="4 5">CBS 119918</strain>
    </source>
</reference>
<dbReference type="Pfam" id="PF13409">
    <property type="entry name" value="GST_N_2"/>
    <property type="match status" value="1"/>
</dbReference>
<dbReference type="InterPro" id="IPR004045">
    <property type="entry name" value="Glutathione_S-Trfase_N"/>
</dbReference>
<evidence type="ECO:0000313" key="4">
    <source>
        <dbReference type="EMBL" id="KEF54484.1"/>
    </source>
</evidence>
<protein>
    <recommendedName>
        <fullName evidence="6">Glutathione S-transferase</fullName>
    </recommendedName>
</protein>
<dbReference type="GO" id="GO:0045174">
    <property type="term" value="F:glutathione dehydrogenase (ascorbate) activity"/>
    <property type="evidence" value="ECO:0007669"/>
    <property type="project" value="UniProtKB-ARBA"/>
</dbReference>
<dbReference type="InterPro" id="IPR036249">
    <property type="entry name" value="Thioredoxin-like_sf"/>
</dbReference>
<sequence length="279" mass="31724">MSTIDTSLHAHTSGRAASYAAAHQAPSGLVLYGGWFCPFVQRAWIVLHEKKIAHQYVEINPYKKEAGFLALNPRGLVPTLAVPNENEKKKPLYESSVICEYLDEVYTDPSRYGPSLYPTDAYERARARIWLDHISGKIVPAFYRFMQHSEAKSYTLAEARDEFLGHLKTFIHEADAEGPFFLGKGFSIVDVMLAPWLCRSFLFDVYKQGGLGVLTEGEGGEDEAVWKRWRSWADAVMSRQSVLDTLSEREQYVNAYRRYAEDTTQSEVARATREGRRLP</sequence>
<dbReference type="InterPro" id="IPR040079">
    <property type="entry name" value="Glutathione_S-Trfase"/>
</dbReference>
<dbReference type="PANTHER" id="PTHR43968:SF13">
    <property type="entry name" value="GLUTATHIONE TRANSFERASE OMEGA-1"/>
    <property type="match status" value="1"/>
</dbReference>
<dbReference type="GO" id="GO:0004364">
    <property type="term" value="F:glutathione transferase activity"/>
    <property type="evidence" value="ECO:0007669"/>
    <property type="project" value="InterPro"/>
</dbReference>
<dbReference type="STRING" id="1182545.A0A072P2Z8"/>
<dbReference type="PROSITE" id="PS50404">
    <property type="entry name" value="GST_NTER"/>
    <property type="match status" value="1"/>
</dbReference>
<dbReference type="Proteomes" id="UP000027920">
    <property type="component" value="Unassembled WGS sequence"/>
</dbReference>
<dbReference type="InterPro" id="IPR010987">
    <property type="entry name" value="Glutathione-S-Trfase_C-like"/>
</dbReference>
<dbReference type="PRINTS" id="PR01625">
    <property type="entry name" value="GSTRNSFRASEO"/>
</dbReference>
<dbReference type="AlphaFoldDB" id="A0A072P2Z8"/>
<dbReference type="SUPFAM" id="SSF47616">
    <property type="entry name" value="GST C-terminal domain-like"/>
    <property type="match status" value="1"/>
</dbReference>
<evidence type="ECO:0000259" key="2">
    <source>
        <dbReference type="PROSITE" id="PS50404"/>
    </source>
</evidence>
<dbReference type="PANTHER" id="PTHR43968">
    <property type="match status" value="1"/>
</dbReference>
<keyword evidence="1" id="KW-0560">Oxidoreductase</keyword>
<dbReference type="InterPro" id="IPR036282">
    <property type="entry name" value="Glutathione-S-Trfase_C_sf"/>
</dbReference>
<organism evidence="4 5">
    <name type="scientific">Exophiala aquamarina CBS 119918</name>
    <dbReference type="NCBI Taxonomy" id="1182545"/>
    <lineage>
        <taxon>Eukaryota</taxon>
        <taxon>Fungi</taxon>
        <taxon>Dikarya</taxon>
        <taxon>Ascomycota</taxon>
        <taxon>Pezizomycotina</taxon>
        <taxon>Eurotiomycetes</taxon>
        <taxon>Chaetothyriomycetidae</taxon>
        <taxon>Chaetothyriales</taxon>
        <taxon>Herpotrichiellaceae</taxon>
        <taxon>Exophiala</taxon>
    </lineage>
</organism>
<dbReference type="SFLD" id="SFLDG00358">
    <property type="entry name" value="Main_(cytGST)"/>
    <property type="match status" value="1"/>
</dbReference>
<feature type="domain" description="GST N-terminal" evidence="2">
    <location>
        <begin position="27"/>
        <end position="110"/>
    </location>
</feature>
<dbReference type="OrthoDB" id="4951845at2759"/>
<dbReference type="Gene3D" id="3.40.30.10">
    <property type="entry name" value="Glutaredoxin"/>
    <property type="match status" value="1"/>
</dbReference>
<dbReference type="VEuPathDB" id="FungiDB:A1O9_09651"/>
<dbReference type="PROSITE" id="PS50405">
    <property type="entry name" value="GST_CTER"/>
    <property type="match status" value="1"/>
</dbReference>
<comment type="caution">
    <text evidence="4">The sequence shown here is derived from an EMBL/GenBank/DDBJ whole genome shotgun (WGS) entry which is preliminary data.</text>
</comment>
<dbReference type="SUPFAM" id="SSF52833">
    <property type="entry name" value="Thioredoxin-like"/>
    <property type="match status" value="1"/>
</dbReference>
<dbReference type="Pfam" id="PF13410">
    <property type="entry name" value="GST_C_2"/>
    <property type="match status" value="1"/>
</dbReference>
<accession>A0A072P2Z8</accession>
<dbReference type="GeneID" id="25284559"/>
<dbReference type="GO" id="GO:0005737">
    <property type="term" value="C:cytoplasm"/>
    <property type="evidence" value="ECO:0007669"/>
    <property type="project" value="InterPro"/>
</dbReference>
<name>A0A072P2Z8_9EURO</name>
<evidence type="ECO:0000313" key="5">
    <source>
        <dbReference type="Proteomes" id="UP000027920"/>
    </source>
</evidence>
<dbReference type="Gene3D" id="1.20.1050.10">
    <property type="match status" value="1"/>
</dbReference>
<feature type="domain" description="GST C-terminal" evidence="3">
    <location>
        <begin position="120"/>
        <end position="256"/>
    </location>
</feature>